<sequence length="181" mass="19868">MKQHLLPLILLFIFFKIGESETGIAGTGLGYLPEPGGGDGGHRVVTGGSDEPEVVIAKALQCFSDKHIYRSCEESCRLTESGQLHVAPEYTDTYCNGPCLKETNLVLDCIEDILSHYVFYNHATIKDVKETIKAGCSYGPHRGNFNVAEHIEGDESNAYKLSYPKSILFGLPSLVLVFNLL</sequence>
<accession>A0ACB9HA30</accession>
<dbReference type="Proteomes" id="UP001055811">
    <property type="component" value="Linkage Group LG01"/>
</dbReference>
<dbReference type="EMBL" id="CM042009">
    <property type="protein sequence ID" value="KAI3792183.1"/>
    <property type="molecule type" value="Genomic_DNA"/>
</dbReference>
<reference evidence="2" key="1">
    <citation type="journal article" date="2022" name="Mol. Ecol. Resour.">
        <title>The genomes of chicory, endive, great burdock and yacon provide insights into Asteraceae palaeo-polyploidization history and plant inulin production.</title>
        <authorList>
            <person name="Fan W."/>
            <person name="Wang S."/>
            <person name="Wang H."/>
            <person name="Wang A."/>
            <person name="Jiang F."/>
            <person name="Liu H."/>
            <person name="Zhao H."/>
            <person name="Xu D."/>
            <person name="Zhang Y."/>
        </authorList>
    </citation>
    <scope>NUCLEOTIDE SEQUENCE [LARGE SCALE GENOMIC DNA]</scope>
    <source>
        <strain evidence="2">cv. Punajuju</strain>
    </source>
</reference>
<evidence type="ECO:0000313" key="1">
    <source>
        <dbReference type="EMBL" id="KAI3792183.1"/>
    </source>
</evidence>
<gene>
    <name evidence="1" type="ORF">L2E82_06054</name>
</gene>
<evidence type="ECO:0000313" key="2">
    <source>
        <dbReference type="Proteomes" id="UP001055811"/>
    </source>
</evidence>
<proteinExistence type="predicted"/>
<keyword evidence="2" id="KW-1185">Reference proteome</keyword>
<reference evidence="1 2" key="2">
    <citation type="journal article" date="2022" name="Mol. Ecol. Resour.">
        <title>The genomes of chicory, endive, great burdock and yacon provide insights into Asteraceae paleo-polyploidization history and plant inulin production.</title>
        <authorList>
            <person name="Fan W."/>
            <person name="Wang S."/>
            <person name="Wang H."/>
            <person name="Wang A."/>
            <person name="Jiang F."/>
            <person name="Liu H."/>
            <person name="Zhao H."/>
            <person name="Xu D."/>
            <person name="Zhang Y."/>
        </authorList>
    </citation>
    <scope>NUCLEOTIDE SEQUENCE [LARGE SCALE GENOMIC DNA]</scope>
    <source>
        <strain evidence="2">cv. Punajuju</strain>
        <tissue evidence="1">Leaves</tissue>
    </source>
</reference>
<organism evidence="1 2">
    <name type="scientific">Cichorium intybus</name>
    <name type="common">Chicory</name>
    <dbReference type="NCBI Taxonomy" id="13427"/>
    <lineage>
        <taxon>Eukaryota</taxon>
        <taxon>Viridiplantae</taxon>
        <taxon>Streptophyta</taxon>
        <taxon>Embryophyta</taxon>
        <taxon>Tracheophyta</taxon>
        <taxon>Spermatophyta</taxon>
        <taxon>Magnoliopsida</taxon>
        <taxon>eudicotyledons</taxon>
        <taxon>Gunneridae</taxon>
        <taxon>Pentapetalae</taxon>
        <taxon>asterids</taxon>
        <taxon>campanulids</taxon>
        <taxon>Asterales</taxon>
        <taxon>Asteraceae</taxon>
        <taxon>Cichorioideae</taxon>
        <taxon>Cichorieae</taxon>
        <taxon>Cichoriinae</taxon>
        <taxon>Cichorium</taxon>
    </lineage>
</organism>
<comment type="caution">
    <text evidence="1">The sequence shown here is derived from an EMBL/GenBank/DDBJ whole genome shotgun (WGS) entry which is preliminary data.</text>
</comment>
<protein>
    <submittedName>
        <fullName evidence="1">Uncharacterized protein</fullName>
    </submittedName>
</protein>
<name>A0ACB9HA30_CICIN</name>